<dbReference type="EMBL" id="ASHM01082212">
    <property type="protein sequence ID" value="PNX60196.1"/>
    <property type="molecule type" value="Genomic_DNA"/>
</dbReference>
<accession>A0A2K3K1Q6</accession>
<evidence type="ECO:0000313" key="2">
    <source>
        <dbReference type="Proteomes" id="UP000236291"/>
    </source>
</evidence>
<dbReference type="Proteomes" id="UP000236291">
    <property type="component" value="Unassembled WGS sequence"/>
</dbReference>
<dbReference type="AlphaFoldDB" id="A0A2K3K1Q6"/>
<proteinExistence type="predicted"/>
<name>A0A2K3K1Q6_TRIPR</name>
<sequence>YRVAIGHNKKNSTLAANVHEDLLNSPFGNFKV</sequence>
<evidence type="ECO:0000313" key="1">
    <source>
        <dbReference type="EMBL" id="PNX60196.1"/>
    </source>
</evidence>
<reference evidence="1 2" key="2">
    <citation type="journal article" date="2017" name="Front. Plant Sci.">
        <title>Gene Classification and Mining of Molecular Markers Useful in Red Clover (Trifolium pratense) Breeding.</title>
        <authorList>
            <person name="Istvanek J."/>
            <person name="Dluhosova J."/>
            <person name="Dluhos P."/>
            <person name="Patkova L."/>
            <person name="Nedelnik J."/>
            <person name="Repkova J."/>
        </authorList>
    </citation>
    <scope>NUCLEOTIDE SEQUENCE [LARGE SCALE GENOMIC DNA]</scope>
    <source>
        <strain evidence="2">cv. Tatra</strain>
        <tissue evidence="1">Young leaves</tissue>
    </source>
</reference>
<comment type="caution">
    <text evidence="1">The sequence shown here is derived from an EMBL/GenBank/DDBJ whole genome shotgun (WGS) entry which is preliminary data.</text>
</comment>
<reference evidence="1 2" key="1">
    <citation type="journal article" date="2014" name="Am. J. Bot.">
        <title>Genome assembly and annotation for red clover (Trifolium pratense; Fabaceae).</title>
        <authorList>
            <person name="Istvanek J."/>
            <person name="Jaros M."/>
            <person name="Krenek A."/>
            <person name="Repkova J."/>
        </authorList>
    </citation>
    <scope>NUCLEOTIDE SEQUENCE [LARGE SCALE GENOMIC DNA]</scope>
    <source>
        <strain evidence="2">cv. Tatra</strain>
        <tissue evidence="1">Young leaves</tissue>
    </source>
</reference>
<organism evidence="1 2">
    <name type="scientific">Trifolium pratense</name>
    <name type="common">Red clover</name>
    <dbReference type="NCBI Taxonomy" id="57577"/>
    <lineage>
        <taxon>Eukaryota</taxon>
        <taxon>Viridiplantae</taxon>
        <taxon>Streptophyta</taxon>
        <taxon>Embryophyta</taxon>
        <taxon>Tracheophyta</taxon>
        <taxon>Spermatophyta</taxon>
        <taxon>Magnoliopsida</taxon>
        <taxon>eudicotyledons</taxon>
        <taxon>Gunneridae</taxon>
        <taxon>Pentapetalae</taxon>
        <taxon>rosids</taxon>
        <taxon>fabids</taxon>
        <taxon>Fabales</taxon>
        <taxon>Fabaceae</taxon>
        <taxon>Papilionoideae</taxon>
        <taxon>50 kb inversion clade</taxon>
        <taxon>NPAAA clade</taxon>
        <taxon>Hologalegina</taxon>
        <taxon>IRL clade</taxon>
        <taxon>Trifolieae</taxon>
        <taxon>Trifolium</taxon>
    </lineage>
</organism>
<feature type="non-terminal residue" evidence="1">
    <location>
        <position position="1"/>
    </location>
</feature>
<gene>
    <name evidence="1" type="ORF">L195_g051803</name>
</gene>
<protein>
    <submittedName>
        <fullName evidence="1">Uncharacterized protein</fullName>
    </submittedName>
</protein>